<dbReference type="GO" id="GO:0003735">
    <property type="term" value="F:structural constituent of ribosome"/>
    <property type="evidence" value="ECO:0007669"/>
    <property type="project" value="InterPro"/>
</dbReference>
<dbReference type="AlphaFoldDB" id="A0A0S4KU30"/>
<keyword evidence="4 7" id="KW-0689">Ribosomal protein</keyword>
<keyword evidence="6" id="KW-0694">RNA-binding</keyword>
<evidence type="ECO:0000256" key="5">
    <source>
        <dbReference type="ARBA" id="ARBA00023274"/>
    </source>
</evidence>
<feature type="compositionally biased region" description="Basic and acidic residues" evidence="8">
    <location>
        <begin position="289"/>
        <end position="311"/>
    </location>
</feature>
<name>A0A0S4KU30_9BACT</name>
<feature type="domain" description="Large ribosomal subunit protein bL12 C-terminal" evidence="9">
    <location>
        <begin position="244"/>
        <end position="311"/>
    </location>
</feature>
<evidence type="ECO:0000256" key="7">
    <source>
        <dbReference type="HAMAP-Rule" id="MF_00368"/>
    </source>
</evidence>
<feature type="region of interest" description="Disordered" evidence="8">
    <location>
        <begin position="282"/>
        <end position="311"/>
    </location>
</feature>
<comment type="function">
    <text evidence="1 6">Forms part of the ribosomal stalk, playing a central role in the interaction of the ribosome with GTP-bound translation factors.</text>
</comment>
<dbReference type="InterPro" id="IPR000206">
    <property type="entry name" value="Ribosomal_bL12"/>
</dbReference>
<dbReference type="CDD" id="cd00387">
    <property type="entry name" value="Ribosomal_L7_L12"/>
    <property type="match status" value="1"/>
</dbReference>
<dbReference type="FunFam" id="3.30.1390.10:FF:000001">
    <property type="entry name" value="50S ribosomal protein L7/L12"/>
    <property type="match status" value="1"/>
</dbReference>
<dbReference type="GO" id="GO:0003729">
    <property type="term" value="F:mRNA binding"/>
    <property type="evidence" value="ECO:0007669"/>
    <property type="project" value="TreeGrafter"/>
</dbReference>
<dbReference type="Pfam" id="PF00466">
    <property type="entry name" value="Ribosomal_L10"/>
    <property type="match status" value="1"/>
</dbReference>
<evidence type="ECO:0000256" key="1">
    <source>
        <dbReference type="ARBA" id="ARBA00002633"/>
    </source>
</evidence>
<dbReference type="InterPro" id="IPR014719">
    <property type="entry name" value="Ribosomal_bL12_C/ClpS-like"/>
</dbReference>
<dbReference type="HAMAP" id="MF_00368">
    <property type="entry name" value="Ribosomal_bL12"/>
    <property type="match status" value="1"/>
</dbReference>
<sequence>MKRDEKAAAVAELAEKFGRAHLAILTECVGLPVNQMTELRKQLRGAKAEYRVVKNTLAARAVEGTVMAGLRAQFKGPVGVVIGYDDPVLPTKVLRDFIGAEKRDEKIRITVGVVDGKVVQPADLEAVAKLPKREVLLAMLFSAMQGPIRGLVSTLHAVLAKVVRVIVAIQDKKKEEGDMSETTSKLSQEELIKAIEGMSVLDLAELVKGLEARFGVTAAAPVAVAAAPAAAGAAAAPAEEKTAFDIILAAAPADKKIQIIKVVRELTSLGLKEAKDLVEGAPKPVKTGVSKEEADTMKKKLEESGAKVEVK</sequence>
<comment type="similarity">
    <text evidence="3 6">Belongs to the universal ribosomal protein uL10 family.</text>
</comment>
<comment type="subunit">
    <text evidence="7">Homodimer. Part of the ribosomal stalk of the 50S ribosomal subunit. Forms a multimeric L10(L12)X complex, where L10 forms an elongated spine to which 2 to 4 L12 dimers bind in a sequential fashion. Binds GTP-bound translation factors.</text>
</comment>
<dbReference type="GO" id="GO:0070180">
    <property type="term" value="F:large ribosomal subunit rRNA binding"/>
    <property type="evidence" value="ECO:0007669"/>
    <property type="project" value="UniProtKB-UniRule"/>
</dbReference>
<dbReference type="NCBIfam" id="TIGR00855">
    <property type="entry name" value="L12"/>
    <property type="match status" value="1"/>
</dbReference>
<comment type="subunit">
    <text evidence="6">Part of the ribosomal stalk of the 50S ribosomal subunit. The N-terminus interacts with L11 and the large rRNA to form the base of the stalk. The C-terminus forms an elongated spine to which L12 dimers bind in a sequential fashion forming a multimeric L10(L12)X complex.</text>
</comment>
<dbReference type="InterPro" id="IPR047865">
    <property type="entry name" value="Ribosomal_uL10_bac_type"/>
</dbReference>
<organism evidence="11 12">
    <name type="scientific">Candidatus Nitrospira inopinata</name>
    <dbReference type="NCBI Taxonomy" id="1715989"/>
    <lineage>
        <taxon>Bacteria</taxon>
        <taxon>Pseudomonadati</taxon>
        <taxon>Nitrospirota</taxon>
        <taxon>Nitrospiria</taxon>
        <taxon>Nitrospirales</taxon>
        <taxon>Nitrospiraceae</taxon>
        <taxon>Nitrospira</taxon>
    </lineage>
</organism>
<accession>A0A0S4KU30</accession>
<evidence type="ECO:0000313" key="11">
    <source>
        <dbReference type="EMBL" id="CUQ66696.1"/>
    </source>
</evidence>
<proteinExistence type="inferred from homology"/>
<comment type="similarity">
    <text evidence="2 7">Belongs to the bacterial ribosomal protein bL12 family.</text>
</comment>
<dbReference type="GO" id="GO:0022625">
    <property type="term" value="C:cytosolic large ribosomal subunit"/>
    <property type="evidence" value="ECO:0007669"/>
    <property type="project" value="TreeGrafter"/>
</dbReference>
<dbReference type="InterPro" id="IPR008932">
    <property type="entry name" value="Ribosomal_bL12_oligo"/>
</dbReference>
<dbReference type="Gene3D" id="1.20.5.710">
    <property type="entry name" value="Single helix bin"/>
    <property type="match status" value="1"/>
</dbReference>
<dbReference type="CDD" id="cd05797">
    <property type="entry name" value="Ribosomal_L10"/>
    <property type="match status" value="1"/>
</dbReference>
<gene>
    <name evidence="11" type="primary">rplJL</name>
    <name evidence="6" type="synonym">rplJ</name>
    <name evidence="7" type="synonym">rplL</name>
    <name evidence="11" type="ORF">NITINOP_1721</name>
</gene>
<keyword evidence="6" id="KW-0699">rRNA-binding</keyword>
<evidence type="ECO:0000313" key="12">
    <source>
        <dbReference type="Proteomes" id="UP000066284"/>
    </source>
</evidence>
<dbReference type="InterPro" id="IPR043141">
    <property type="entry name" value="Ribosomal_uL10-like_sf"/>
</dbReference>
<keyword evidence="12" id="KW-1185">Reference proteome</keyword>
<dbReference type="SUPFAM" id="SSF54736">
    <property type="entry name" value="ClpS-like"/>
    <property type="match status" value="1"/>
</dbReference>
<dbReference type="Proteomes" id="UP000066284">
    <property type="component" value="Chromosome 1"/>
</dbReference>
<dbReference type="NCBIfam" id="NF000955">
    <property type="entry name" value="PRK00099.1-1"/>
    <property type="match status" value="1"/>
</dbReference>
<dbReference type="SUPFAM" id="SSF160369">
    <property type="entry name" value="Ribosomal protein L10-like"/>
    <property type="match status" value="1"/>
</dbReference>
<evidence type="ECO:0000256" key="2">
    <source>
        <dbReference type="ARBA" id="ARBA00007197"/>
    </source>
</evidence>
<feature type="domain" description="Large ribosomal subunit protein bL12 oligomerization" evidence="10">
    <location>
        <begin position="188"/>
        <end position="234"/>
    </location>
</feature>
<dbReference type="Pfam" id="PF16320">
    <property type="entry name" value="Ribosomal_L12_N"/>
    <property type="match status" value="1"/>
</dbReference>
<dbReference type="HAMAP" id="MF_00362">
    <property type="entry name" value="Ribosomal_uL10"/>
    <property type="match status" value="1"/>
</dbReference>
<dbReference type="Gene3D" id="3.30.70.1730">
    <property type="match status" value="1"/>
</dbReference>
<protein>
    <recommendedName>
        <fullName evidence="6 7">Multifunctional fusion protein</fullName>
    </recommendedName>
    <domain>
        <recommendedName>
            <fullName evidence="6">Large ribosomal subunit protein uL10</fullName>
        </recommendedName>
    </domain>
    <domain>
        <recommendedName>
            <fullName evidence="7">Large ribosomal subunit protein bL12</fullName>
        </recommendedName>
    </domain>
</protein>
<dbReference type="SUPFAM" id="SSF48300">
    <property type="entry name" value="Ribosomal protein L7/12, oligomerisation (N-terminal) domain"/>
    <property type="match status" value="1"/>
</dbReference>
<dbReference type="InterPro" id="IPR001790">
    <property type="entry name" value="Ribosomal_uL10"/>
</dbReference>
<evidence type="ECO:0000259" key="10">
    <source>
        <dbReference type="Pfam" id="PF16320"/>
    </source>
</evidence>
<evidence type="ECO:0000256" key="6">
    <source>
        <dbReference type="HAMAP-Rule" id="MF_00362"/>
    </source>
</evidence>
<dbReference type="GO" id="GO:0006412">
    <property type="term" value="P:translation"/>
    <property type="evidence" value="ECO:0007669"/>
    <property type="project" value="UniProtKB-UniRule"/>
</dbReference>
<dbReference type="InterPro" id="IPR022973">
    <property type="entry name" value="Ribosomal_uL10_bac"/>
</dbReference>
<evidence type="ECO:0000256" key="8">
    <source>
        <dbReference type="SAM" id="MobiDB-lite"/>
    </source>
</evidence>
<dbReference type="PANTHER" id="PTHR45987">
    <property type="entry name" value="39S RIBOSOMAL PROTEIN L12"/>
    <property type="match status" value="1"/>
</dbReference>
<dbReference type="InterPro" id="IPR013823">
    <property type="entry name" value="Ribosomal_bL12_C"/>
</dbReference>
<dbReference type="InterPro" id="IPR036235">
    <property type="entry name" value="Ribosomal_bL12_oligo_N_sf"/>
</dbReference>
<comment type="function">
    <text evidence="7">Forms part of the ribosomal stalk which helps the ribosome interact with GTP-bound translation factors. Is thus essential for accurate translation.</text>
</comment>
<dbReference type="Gene3D" id="3.30.1390.10">
    <property type="match status" value="1"/>
</dbReference>
<reference evidence="12" key="1">
    <citation type="submission" date="2015-09" db="EMBL/GenBank/DDBJ databases">
        <authorList>
            <person name="Daims H."/>
        </authorList>
    </citation>
    <scope>NUCLEOTIDE SEQUENCE [LARGE SCALE GENOMIC DNA]</scope>
</reference>
<dbReference type="EMBL" id="LN885086">
    <property type="protein sequence ID" value="CUQ66696.1"/>
    <property type="molecule type" value="Genomic_DNA"/>
</dbReference>
<evidence type="ECO:0000256" key="4">
    <source>
        <dbReference type="ARBA" id="ARBA00022980"/>
    </source>
</evidence>
<evidence type="ECO:0000256" key="3">
    <source>
        <dbReference type="ARBA" id="ARBA00008889"/>
    </source>
</evidence>
<dbReference type="Pfam" id="PF00542">
    <property type="entry name" value="Ribosomal_L12"/>
    <property type="match status" value="1"/>
</dbReference>
<keyword evidence="5 7" id="KW-0687">Ribonucleoprotein</keyword>
<dbReference type="OrthoDB" id="9808307at2"/>
<dbReference type="STRING" id="1715989.NITINOP_1721"/>
<dbReference type="KEGG" id="nio:NITINOP_1721"/>
<evidence type="ECO:0000259" key="9">
    <source>
        <dbReference type="Pfam" id="PF00542"/>
    </source>
</evidence>
<dbReference type="PANTHER" id="PTHR45987:SF4">
    <property type="entry name" value="LARGE RIBOSOMAL SUBUNIT PROTEIN BL12M"/>
    <property type="match status" value="1"/>
</dbReference>
<dbReference type="Gene3D" id="6.10.250.290">
    <property type="match status" value="1"/>
</dbReference>